<organism evidence="1 2">
    <name type="scientific">Roseicella frigidaeris</name>
    <dbReference type="NCBI Taxonomy" id="2230885"/>
    <lineage>
        <taxon>Bacteria</taxon>
        <taxon>Pseudomonadati</taxon>
        <taxon>Pseudomonadota</taxon>
        <taxon>Alphaproteobacteria</taxon>
        <taxon>Acetobacterales</taxon>
        <taxon>Roseomonadaceae</taxon>
        <taxon>Roseicella</taxon>
    </lineage>
</organism>
<proteinExistence type="predicted"/>
<comment type="caution">
    <text evidence="1">The sequence shown here is derived from an EMBL/GenBank/DDBJ whole genome shotgun (WGS) entry which is preliminary data.</text>
</comment>
<dbReference type="Proteomes" id="UP000249065">
    <property type="component" value="Unassembled WGS sequence"/>
</dbReference>
<keyword evidence="2" id="KW-1185">Reference proteome</keyword>
<accession>A0A327M479</accession>
<dbReference type="EMBL" id="QLIX01000022">
    <property type="protein sequence ID" value="RAI56973.1"/>
    <property type="molecule type" value="Genomic_DNA"/>
</dbReference>
<evidence type="ECO:0000313" key="1">
    <source>
        <dbReference type="EMBL" id="RAI56973.1"/>
    </source>
</evidence>
<evidence type="ECO:0000313" key="2">
    <source>
        <dbReference type="Proteomes" id="UP000249065"/>
    </source>
</evidence>
<protein>
    <submittedName>
        <fullName evidence="1">Uncharacterized protein</fullName>
    </submittedName>
</protein>
<reference evidence="2" key="1">
    <citation type="submission" date="2018-06" db="EMBL/GenBank/DDBJ databases">
        <authorList>
            <person name="Khan S.A."/>
        </authorList>
    </citation>
    <scope>NUCLEOTIDE SEQUENCE [LARGE SCALE GENOMIC DNA]</scope>
    <source>
        <strain evidence="2">DB-1506</strain>
    </source>
</reference>
<gene>
    <name evidence="1" type="ORF">DOO78_20930</name>
</gene>
<sequence length="108" mass="11778">MLRKQPQALLKGSILQPEPGNFCTGLPQVLHERFVGYRCFGCRSTVFGSPAGRGRDPILNDLVSYSGLDASTDGKQPVFSRDGIHSSLERILLVEVLRIGDGEAKCMT</sequence>
<name>A0A327M479_9PROT</name>
<dbReference type="AlphaFoldDB" id="A0A327M479"/>